<accession>W2T970</accession>
<reference evidence="2" key="1">
    <citation type="journal article" date="2014" name="Nat. Genet.">
        <title>Genome of the human hookworm Necator americanus.</title>
        <authorList>
            <person name="Tang Y.T."/>
            <person name="Gao X."/>
            <person name="Rosa B.A."/>
            <person name="Abubucker S."/>
            <person name="Hallsworth-Pepin K."/>
            <person name="Martin J."/>
            <person name="Tyagi R."/>
            <person name="Heizer E."/>
            <person name="Zhang X."/>
            <person name="Bhonagiri-Palsikar V."/>
            <person name="Minx P."/>
            <person name="Warren W.C."/>
            <person name="Wang Q."/>
            <person name="Zhan B."/>
            <person name="Hotez P.J."/>
            <person name="Sternberg P.W."/>
            <person name="Dougall A."/>
            <person name="Gaze S.T."/>
            <person name="Mulvenna J."/>
            <person name="Sotillo J."/>
            <person name="Ranganathan S."/>
            <person name="Rabelo E.M."/>
            <person name="Wilson R.K."/>
            <person name="Felgner P.L."/>
            <person name="Bethony J."/>
            <person name="Hawdon J.M."/>
            <person name="Gasser R.B."/>
            <person name="Loukas A."/>
            <person name="Mitreva M."/>
        </authorList>
    </citation>
    <scope>NUCLEOTIDE SEQUENCE [LARGE SCALE GENOMIC DNA]</scope>
</reference>
<proteinExistence type="predicted"/>
<name>W2T970_NECAM</name>
<dbReference type="GeneID" id="25350290"/>
<dbReference type="Proteomes" id="UP000053676">
    <property type="component" value="Unassembled WGS sequence"/>
</dbReference>
<gene>
    <name evidence="1" type="ORF">NECAME_10261</name>
</gene>
<organism evidence="1 2">
    <name type="scientific">Necator americanus</name>
    <name type="common">Human hookworm</name>
    <dbReference type="NCBI Taxonomy" id="51031"/>
    <lineage>
        <taxon>Eukaryota</taxon>
        <taxon>Metazoa</taxon>
        <taxon>Ecdysozoa</taxon>
        <taxon>Nematoda</taxon>
        <taxon>Chromadorea</taxon>
        <taxon>Rhabditida</taxon>
        <taxon>Rhabditina</taxon>
        <taxon>Rhabditomorpha</taxon>
        <taxon>Strongyloidea</taxon>
        <taxon>Ancylostomatidae</taxon>
        <taxon>Bunostominae</taxon>
        <taxon>Necator</taxon>
    </lineage>
</organism>
<dbReference type="AlphaFoldDB" id="W2T970"/>
<evidence type="ECO:0000313" key="2">
    <source>
        <dbReference type="Proteomes" id="UP000053676"/>
    </source>
</evidence>
<evidence type="ECO:0000313" key="1">
    <source>
        <dbReference type="EMBL" id="ETN78565.1"/>
    </source>
</evidence>
<dbReference type="EMBL" id="KI659849">
    <property type="protein sequence ID" value="ETN78565.1"/>
    <property type="molecule type" value="Genomic_DNA"/>
</dbReference>
<sequence length="262" mass="29509">MDTAATHASALNGQTLAAITMGNFLTSKSSGCLPLQAPASLLIPTIDTLLTRTKVRRILSNPALRRHPRHCPRTTHQNLEFLSKDDFTCFDLQGHKLMTTPNPSKVTGTPAYCRRYPCTSPQDARSFCEYSTPVTAYHHDNSSIIIKTWGTITRTYYPALEPFQKSSLPGYIILRCTIGGILIDTMEQFDMQFFACIYISNYSSNLKILLPSSIAIFQYTVKLTAWKKGKQIFQETKTCEGKPICEILDCFICWEHILNPHC</sequence>
<dbReference type="KEGG" id="nai:NECAME_10261"/>
<dbReference type="CTD" id="25350290"/>
<evidence type="ECO:0008006" key="3">
    <source>
        <dbReference type="Google" id="ProtNLM"/>
    </source>
</evidence>
<protein>
    <recommendedName>
        <fullName evidence="3">Phlebovirus glycoprotein G2 fusion domain-containing protein</fullName>
    </recommendedName>
</protein>
<dbReference type="OrthoDB" id="10544341at2759"/>
<keyword evidence="2" id="KW-1185">Reference proteome</keyword>